<dbReference type="AlphaFoldDB" id="A0A7S3YR27"/>
<feature type="repeat" description="Solcar" evidence="9">
    <location>
        <begin position="214"/>
        <end position="296"/>
    </location>
</feature>
<keyword evidence="5" id="KW-0677">Repeat</keyword>
<dbReference type="PANTHER" id="PTHR45939:SF5">
    <property type="entry name" value="PEROXISOMAL MEMBRANE PROTEIN PMP34"/>
    <property type="match status" value="1"/>
</dbReference>
<dbReference type="PRINTS" id="PR00926">
    <property type="entry name" value="MITOCARRIER"/>
</dbReference>
<evidence type="ECO:0000256" key="6">
    <source>
        <dbReference type="ARBA" id="ARBA00022989"/>
    </source>
</evidence>
<reference evidence="13" key="1">
    <citation type="submission" date="2021-01" db="EMBL/GenBank/DDBJ databases">
        <authorList>
            <person name="Corre E."/>
            <person name="Pelletier E."/>
            <person name="Niang G."/>
            <person name="Scheremetjew M."/>
            <person name="Finn R."/>
            <person name="Kale V."/>
            <person name="Holt S."/>
            <person name="Cochrane G."/>
            <person name="Meng A."/>
            <person name="Brown T."/>
            <person name="Cohen L."/>
        </authorList>
    </citation>
    <scope>NUCLEOTIDE SEQUENCE</scope>
    <source>
        <strain evidence="13">CCCM811</strain>
    </source>
</reference>
<dbReference type="GO" id="GO:0051724">
    <property type="term" value="F:NAD transmembrane transporter activity"/>
    <property type="evidence" value="ECO:0007669"/>
    <property type="project" value="TreeGrafter"/>
</dbReference>
<keyword evidence="6 12" id="KW-1133">Transmembrane helix</keyword>
<feature type="region of interest" description="Disordered" evidence="11">
    <location>
        <begin position="48"/>
        <end position="70"/>
    </location>
</feature>
<keyword evidence="4 9" id="KW-0812">Transmembrane</keyword>
<evidence type="ECO:0000256" key="5">
    <source>
        <dbReference type="ARBA" id="ARBA00022737"/>
    </source>
</evidence>
<gene>
    <name evidence="13" type="ORF">LGLO00237_LOCUS10921</name>
</gene>
<comment type="similarity">
    <text evidence="2 10">Belongs to the mitochondrial carrier (TC 2.A.29) family.</text>
</comment>
<evidence type="ECO:0000256" key="4">
    <source>
        <dbReference type="ARBA" id="ARBA00022692"/>
    </source>
</evidence>
<evidence type="ECO:0000256" key="11">
    <source>
        <dbReference type="SAM" id="MobiDB-lite"/>
    </source>
</evidence>
<feature type="repeat" description="Solcar" evidence="9">
    <location>
        <begin position="11"/>
        <end position="116"/>
    </location>
</feature>
<dbReference type="SUPFAM" id="SSF103506">
    <property type="entry name" value="Mitochondrial carrier"/>
    <property type="match status" value="1"/>
</dbReference>
<dbReference type="EMBL" id="HBIV01014927">
    <property type="protein sequence ID" value="CAE0659345.1"/>
    <property type="molecule type" value="Transcribed_RNA"/>
</dbReference>
<feature type="transmembrane region" description="Helical" evidence="12">
    <location>
        <begin position="128"/>
        <end position="146"/>
    </location>
</feature>
<dbReference type="GO" id="GO:0015228">
    <property type="term" value="F:coenzyme A transmembrane transporter activity"/>
    <property type="evidence" value="ECO:0007669"/>
    <property type="project" value="TreeGrafter"/>
</dbReference>
<evidence type="ECO:0000256" key="2">
    <source>
        <dbReference type="ARBA" id="ARBA00006375"/>
    </source>
</evidence>
<feature type="transmembrane region" description="Helical" evidence="12">
    <location>
        <begin position="184"/>
        <end position="204"/>
    </location>
</feature>
<proteinExistence type="inferred from homology"/>
<dbReference type="InterPro" id="IPR018108">
    <property type="entry name" value="MCP_transmembrane"/>
</dbReference>
<name>A0A7S3YR27_9EUKA</name>
<comment type="subcellular location">
    <subcellularLocation>
        <location evidence="1">Peroxisome membrane</location>
        <topology evidence="1">Multi-pass membrane protein</topology>
    </subcellularLocation>
</comment>
<sequence length="325" mass="36030">MASDEKLSDNMASVAHSVAGGLSGMISQTILYPLETIKYQQQAAGSVRKLPRMDENGDAEKTKDASPQKQGKVATWSDLLTVEFYQTCYNGLGISLAETGCFHGIHFYFHTLLKKRWLRKHNRTEEPAIISLINGSIAGLIVQMLTSPLKVLQINSVLEKQKSAWELAVGIYKKEGIAGFWRGFGLNTILVINPAITFYAYGRLRKTAHKMGLKSHLVDFLCGFVAKVVATLITYPVMLLKTRLLSGEDESVKKIFMQVWKEGGLLGWYDGLGAKMLQTTLTSAFTFMCKEELVKHTLRMFVFLFAMKHAKNRGPAAAAAAIATK</sequence>
<dbReference type="GO" id="GO:0015230">
    <property type="term" value="F:FAD transmembrane transporter activity"/>
    <property type="evidence" value="ECO:0007669"/>
    <property type="project" value="TreeGrafter"/>
</dbReference>
<dbReference type="Gene3D" id="1.50.40.10">
    <property type="entry name" value="Mitochondrial carrier domain"/>
    <property type="match status" value="1"/>
</dbReference>
<dbReference type="InterPro" id="IPR023395">
    <property type="entry name" value="MCP_dom_sf"/>
</dbReference>
<organism evidence="13">
    <name type="scientific">Lotharella globosa</name>
    <dbReference type="NCBI Taxonomy" id="91324"/>
    <lineage>
        <taxon>Eukaryota</taxon>
        <taxon>Sar</taxon>
        <taxon>Rhizaria</taxon>
        <taxon>Cercozoa</taxon>
        <taxon>Chlorarachniophyceae</taxon>
        <taxon>Lotharella</taxon>
    </lineage>
</organism>
<evidence type="ECO:0000256" key="3">
    <source>
        <dbReference type="ARBA" id="ARBA00022448"/>
    </source>
</evidence>
<dbReference type="InterPro" id="IPR002067">
    <property type="entry name" value="MCP"/>
</dbReference>
<dbReference type="GO" id="GO:0015217">
    <property type="term" value="F:ADP transmembrane transporter activity"/>
    <property type="evidence" value="ECO:0007669"/>
    <property type="project" value="TreeGrafter"/>
</dbReference>
<dbReference type="PROSITE" id="PS50920">
    <property type="entry name" value="SOLCAR"/>
    <property type="match status" value="3"/>
</dbReference>
<evidence type="ECO:0000313" key="13">
    <source>
        <dbReference type="EMBL" id="CAE0659345.1"/>
    </source>
</evidence>
<feature type="repeat" description="Solcar" evidence="9">
    <location>
        <begin position="126"/>
        <end position="207"/>
    </location>
</feature>
<dbReference type="GO" id="GO:0044610">
    <property type="term" value="F:FMN transmembrane transporter activity"/>
    <property type="evidence" value="ECO:0007669"/>
    <property type="project" value="TreeGrafter"/>
</dbReference>
<feature type="transmembrane region" description="Helical" evidence="12">
    <location>
        <begin position="216"/>
        <end position="238"/>
    </location>
</feature>
<keyword evidence="8" id="KW-0576">Peroxisome</keyword>
<dbReference type="InterPro" id="IPR052217">
    <property type="entry name" value="Mito/Peroxisomal_Carrier"/>
</dbReference>
<keyword evidence="3 10" id="KW-0813">Transport</keyword>
<accession>A0A7S3YR27</accession>
<evidence type="ECO:0000256" key="7">
    <source>
        <dbReference type="ARBA" id="ARBA00023136"/>
    </source>
</evidence>
<dbReference type="GO" id="GO:0080122">
    <property type="term" value="F:AMP transmembrane transporter activity"/>
    <property type="evidence" value="ECO:0007669"/>
    <property type="project" value="TreeGrafter"/>
</dbReference>
<dbReference type="GO" id="GO:0005778">
    <property type="term" value="C:peroxisomal membrane"/>
    <property type="evidence" value="ECO:0007669"/>
    <property type="project" value="UniProtKB-SubCell"/>
</dbReference>
<evidence type="ECO:0000256" key="9">
    <source>
        <dbReference type="PROSITE-ProRule" id="PRU00282"/>
    </source>
</evidence>
<evidence type="ECO:0000256" key="8">
    <source>
        <dbReference type="ARBA" id="ARBA00023140"/>
    </source>
</evidence>
<dbReference type="PANTHER" id="PTHR45939">
    <property type="entry name" value="PEROXISOMAL MEMBRANE PROTEIN PMP34-RELATED"/>
    <property type="match status" value="1"/>
</dbReference>
<dbReference type="GO" id="GO:0005347">
    <property type="term" value="F:ATP transmembrane transporter activity"/>
    <property type="evidence" value="ECO:0007669"/>
    <property type="project" value="TreeGrafter"/>
</dbReference>
<protein>
    <recommendedName>
        <fullName evidence="14">Mitochondrial carrier protein</fullName>
    </recommendedName>
</protein>
<evidence type="ECO:0000256" key="1">
    <source>
        <dbReference type="ARBA" id="ARBA00004585"/>
    </source>
</evidence>
<dbReference type="Pfam" id="PF00153">
    <property type="entry name" value="Mito_carr"/>
    <property type="match status" value="3"/>
</dbReference>
<evidence type="ECO:0000256" key="10">
    <source>
        <dbReference type="RuleBase" id="RU000488"/>
    </source>
</evidence>
<feature type="compositionally biased region" description="Basic and acidic residues" evidence="11">
    <location>
        <begin position="51"/>
        <end position="66"/>
    </location>
</feature>
<evidence type="ECO:0008006" key="14">
    <source>
        <dbReference type="Google" id="ProtNLM"/>
    </source>
</evidence>
<evidence type="ECO:0000256" key="12">
    <source>
        <dbReference type="SAM" id="Phobius"/>
    </source>
</evidence>
<keyword evidence="7 9" id="KW-0472">Membrane</keyword>